<evidence type="ECO:0000256" key="1">
    <source>
        <dbReference type="SAM" id="MobiDB-lite"/>
    </source>
</evidence>
<reference evidence="3" key="1">
    <citation type="submission" date="2018-11" db="EMBL/GenBank/DDBJ databases">
        <authorList>
            <consortium name="Pathogen Informatics"/>
        </authorList>
    </citation>
    <scope>NUCLEOTIDE SEQUENCE</scope>
</reference>
<proteinExistence type="predicted"/>
<feature type="region of interest" description="Disordered" evidence="1">
    <location>
        <begin position="133"/>
        <end position="152"/>
    </location>
</feature>
<accession>A0A448X1V6</accession>
<comment type="caution">
    <text evidence="3">The sequence shown here is derived from an EMBL/GenBank/DDBJ whole genome shotgun (WGS) entry which is preliminary data.</text>
</comment>
<name>A0A448X1V6_9PLAT</name>
<dbReference type="AlphaFoldDB" id="A0A448X1V6"/>
<feature type="transmembrane region" description="Helical" evidence="2">
    <location>
        <begin position="157"/>
        <end position="186"/>
    </location>
</feature>
<dbReference type="Proteomes" id="UP000784294">
    <property type="component" value="Unassembled WGS sequence"/>
</dbReference>
<keyword evidence="2" id="KW-0812">Transmembrane</keyword>
<keyword evidence="2" id="KW-1133">Transmembrane helix</keyword>
<evidence type="ECO:0000313" key="4">
    <source>
        <dbReference type="Proteomes" id="UP000784294"/>
    </source>
</evidence>
<keyword evidence="2" id="KW-0472">Membrane</keyword>
<dbReference type="EMBL" id="CAAALY010076165">
    <property type="protein sequence ID" value="VEL25776.1"/>
    <property type="molecule type" value="Genomic_DNA"/>
</dbReference>
<feature type="non-terminal residue" evidence="3">
    <location>
        <position position="1"/>
    </location>
</feature>
<gene>
    <name evidence="3" type="ORF">PXEA_LOCUS19216</name>
</gene>
<protein>
    <submittedName>
        <fullName evidence="3">Uncharacterized protein</fullName>
    </submittedName>
</protein>
<keyword evidence="4" id="KW-1185">Reference proteome</keyword>
<organism evidence="3 4">
    <name type="scientific">Protopolystoma xenopodis</name>
    <dbReference type="NCBI Taxonomy" id="117903"/>
    <lineage>
        <taxon>Eukaryota</taxon>
        <taxon>Metazoa</taxon>
        <taxon>Spiralia</taxon>
        <taxon>Lophotrochozoa</taxon>
        <taxon>Platyhelminthes</taxon>
        <taxon>Monogenea</taxon>
        <taxon>Polyopisthocotylea</taxon>
        <taxon>Polystomatidea</taxon>
        <taxon>Polystomatidae</taxon>
        <taxon>Protopolystoma</taxon>
    </lineage>
</organism>
<evidence type="ECO:0000256" key="2">
    <source>
        <dbReference type="SAM" id="Phobius"/>
    </source>
</evidence>
<evidence type="ECO:0000313" key="3">
    <source>
        <dbReference type="EMBL" id="VEL25776.1"/>
    </source>
</evidence>
<sequence>MASCVYLTRQHTRTHSRGGCASGMCPRNCPCWTARRVVNAISRNGPALSLREADQPARVVVDVDDANRLLHTRHTPTHSGLFCVSPTAHLRVYPSPHGCHEMGCFVFAARFGFEGRAGDDLFAQPNNIIPSSPAPPIRRHGVKPTYEPEGSLQKPPSFYTCLLVCPFLVLLSVCVGLTSLGTGVRVEARRTRPHRRLSPRLRLRLRL</sequence>